<protein>
    <submittedName>
        <fullName evidence="3">Uncharacterized protein</fullName>
    </submittedName>
</protein>
<sequence>MSKLWKTVVFSLFIRSILPYELENFDQNLICPSIKDGDLTTRTELAYVFCPRNSRCFVEIKPKKADRENQIKMVINVGCTADNVFLDLCKKTGENCVHSYTPKSVYASTICCASNPSQVFRTIGYRIMYESEFKRVRNILRDSERLHNFDDYKDNPIDKVWLVVIIVLSSVVFGMSVMCSILTLLQYRYY</sequence>
<keyword evidence="4" id="KW-1185">Reference proteome</keyword>
<organism evidence="3 4">
    <name type="scientific">Caenorhabditis auriculariae</name>
    <dbReference type="NCBI Taxonomy" id="2777116"/>
    <lineage>
        <taxon>Eukaryota</taxon>
        <taxon>Metazoa</taxon>
        <taxon>Ecdysozoa</taxon>
        <taxon>Nematoda</taxon>
        <taxon>Chromadorea</taxon>
        <taxon>Rhabditida</taxon>
        <taxon>Rhabditina</taxon>
        <taxon>Rhabditomorpha</taxon>
        <taxon>Rhabditoidea</taxon>
        <taxon>Rhabditidae</taxon>
        <taxon>Peloderinae</taxon>
        <taxon>Caenorhabditis</taxon>
    </lineage>
</organism>
<dbReference type="Proteomes" id="UP000835052">
    <property type="component" value="Unassembled WGS sequence"/>
</dbReference>
<dbReference type="EMBL" id="CAJGYM010000050">
    <property type="protein sequence ID" value="CAD6195002.1"/>
    <property type="molecule type" value="Genomic_DNA"/>
</dbReference>
<accession>A0A8S1HJ25</accession>
<name>A0A8S1HJ25_9PELO</name>
<gene>
    <name evidence="3" type="ORF">CAUJ_LOCUS10921</name>
</gene>
<evidence type="ECO:0000313" key="3">
    <source>
        <dbReference type="EMBL" id="CAD6195002.1"/>
    </source>
</evidence>
<keyword evidence="2" id="KW-0732">Signal</keyword>
<feature type="chain" id="PRO_5035788292" evidence="2">
    <location>
        <begin position="20"/>
        <end position="190"/>
    </location>
</feature>
<feature type="signal peptide" evidence="2">
    <location>
        <begin position="1"/>
        <end position="19"/>
    </location>
</feature>
<evidence type="ECO:0000256" key="2">
    <source>
        <dbReference type="SAM" id="SignalP"/>
    </source>
</evidence>
<keyword evidence="1" id="KW-0812">Transmembrane</keyword>
<dbReference type="AlphaFoldDB" id="A0A8S1HJ25"/>
<comment type="caution">
    <text evidence="3">The sequence shown here is derived from an EMBL/GenBank/DDBJ whole genome shotgun (WGS) entry which is preliminary data.</text>
</comment>
<feature type="transmembrane region" description="Helical" evidence="1">
    <location>
        <begin position="160"/>
        <end position="185"/>
    </location>
</feature>
<keyword evidence="1" id="KW-1133">Transmembrane helix</keyword>
<proteinExistence type="predicted"/>
<keyword evidence="1" id="KW-0472">Membrane</keyword>
<evidence type="ECO:0000313" key="4">
    <source>
        <dbReference type="Proteomes" id="UP000835052"/>
    </source>
</evidence>
<evidence type="ECO:0000256" key="1">
    <source>
        <dbReference type="SAM" id="Phobius"/>
    </source>
</evidence>
<reference evidence="3" key="1">
    <citation type="submission" date="2020-10" db="EMBL/GenBank/DDBJ databases">
        <authorList>
            <person name="Kikuchi T."/>
        </authorList>
    </citation>
    <scope>NUCLEOTIDE SEQUENCE</scope>
    <source>
        <strain evidence="3">NKZ352</strain>
    </source>
</reference>